<dbReference type="PROSITE" id="PS51462">
    <property type="entry name" value="NUDIX"/>
    <property type="match status" value="1"/>
</dbReference>
<dbReference type="Pfam" id="PF00293">
    <property type="entry name" value="NUDIX"/>
    <property type="match status" value="1"/>
</dbReference>
<dbReference type="InterPro" id="IPR015797">
    <property type="entry name" value="NUDIX_hydrolase-like_dom_sf"/>
</dbReference>
<feature type="domain" description="Nudix hydrolase" evidence="3">
    <location>
        <begin position="1"/>
        <end position="126"/>
    </location>
</feature>
<proteinExistence type="predicted"/>
<dbReference type="SUPFAM" id="SSF55811">
    <property type="entry name" value="Nudix"/>
    <property type="match status" value="1"/>
</dbReference>
<dbReference type="RefSeq" id="WP_058271371.1">
    <property type="nucleotide sequence ID" value="NZ_CANLTD010000018.1"/>
</dbReference>
<keyword evidence="2" id="KW-0378">Hydrolase</keyword>
<accession>A0A0P1E0V9</accession>
<dbReference type="AlphaFoldDB" id="A0A0P1E0V9"/>
<dbReference type="InterPro" id="IPR000086">
    <property type="entry name" value="NUDIX_hydrolase_dom"/>
</dbReference>
<evidence type="ECO:0000256" key="1">
    <source>
        <dbReference type="ARBA" id="ARBA00001946"/>
    </source>
</evidence>
<keyword evidence="5" id="KW-1185">Reference proteome</keyword>
<name>A0A0P1E0V9_9RHOB</name>
<dbReference type="PROSITE" id="PS00893">
    <property type="entry name" value="NUDIX_BOX"/>
    <property type="match status" value="1"/>
</dbReference>
<reference evidence="5" key="1">
    <citation type="submission" date="2015-09" db="EMBL/GenBank/DDBJ databases">
        <authorList>
            <person name="Rodrigo-Torres L."/>
            <person name="Arahal D.R."/>
        </authorList>
    </citation>
    <scope>NUCLEOTIDE SEQUENCE [LARGE SCALE GENOMIC DNA]</scope>
    <source>
        <strain evidence="5">CECT 4293</strain>
    </source>
</reference>
<sequence length="135" mass="15331">MQFTGAKVALFLGSDLLVIQRDDKKDIPFPGYFDFPGGGREGAETPLQCVRRETLEEVGLHLAKADFVWSRMYGQNWFFAAHRPPSDVNLIRFGDEGQGWCLMSPDIYLENALAVPNFAIRLRDYLVQGRPSFDM</sequence>
<dbReference type="GO" id="GO:0016787">
    <property type="term" value="F:hydrolase activity"/>
    <property type="evidence" value="ECO:0007669"/>
    <property type="project" value="UniProtKB-KW"/>
</dbReference>
<gene>
    <name evidence="4" type="ORF">RUM4293_00078</name>
</gene>
<dbReference type="InterPro" id="IPR020084">
    <property type="entry name" value="NUDIX_hydrolase_CS"/>
</dbReference>
<protein>
    <submittedName>
        <fullName evidence="4">Mutator mutT protein</fullName>
    </submittedName>
</protein>
<evidence type="ECO:0000259" key="3">
    <source>
        <dbReference type="PROSITE" id="PS51462"/>
    </source>
</evidence>
<dbReference type="Gene3D" id="3.90.79.10">
    <property type="entry name" value="Nucleoside Triphosphate Pyrophosphohydrolase"/>
    <property type="match status" value="1"/>
</dbReference>
<evidence type="ECO:0000313" key="4">
    <source>
        <dbReference type="EMBL" id="CUH41211.1"/>
    </source>
</evidence>
<comment type="cofactor">
    <cofactor evidence="1">
        <name>Mg(2+)</name>
        <dbReference type="ChEBI" id="CHEBI:18420"/>
    </cofactor>
</comment>
<organism evidence="4 5">
    <name type="scientific">Ruegeria atlantica</name>
    <dbReference type="NCBI Taxonomy" id="81569"/>
    <lineage>
        <taxon>Bacteria</taxon>
        <taxon>Pseudomonadati</taxon>
        <taxon>Pseudomonadota</taxon>
        <taxon>Alphaproteobacteria</taxon>
        <taxon>Rhodobacterales</taxon>
        <taxon>Roseobacteraceae</taxon>
        <taxon>Ruegeria</taxon>
    </lineage>
</organism>
<evidence type="ECO:0000256" key="2">
    <source>
        <dbReference type="ARBA" id="ARBA00022801"/>
    </source>
</evidence>
<dbReference type="Proteomes" id="UP000050786">
    <property type="component" value="Unassembled WGS sequence"/>
</dbReference>
<dbReference type="EMBL" id="CYPS01000004">
    <property type="protein sequence ID" value="CUH41211.1"/>
    <property type="molecule type" value="Genomic_DNA"/>
</dbReference>
<evidence type="ECO:0000313" key="5">
    <source>
        <dbReference type="Proteomes" id="UP000050786"/>
    </source>
</evidence>